<organism evidence="1 2">
    <name type="scientific">Halalkalibaculum roseum</name>
    <dbReference type="NCBI Taxonomy" id="2709311"/>
    <lineage>
        <taxon>Bacteria</taxon>
        <taxon>Pseudomonadati</taxon>
        <taxon>Balneolota</taxon>
        <taxon>Balneolia</taxon>
        <taxon>Balneolales</taxon>
        <taxon>Balneolaceae</taxon>
        <taxon>Halalkalibaculum</taxon>
    </lineage>
</organism>
<dbReference type="InterPro" id="IPR006379">
    <property type="entry name" value="HAD-SF_hydro_IIB"/>
</dbReference>
<proteinExistence type="predicted"/>
<comment type="caution">
    <text evidence="1">The sequence shown here is derived from an EMBL/GenBank/DDBJ whole genome shotgun (WGS) entry which is preliminary data.</text>
</comment>
<dbReference type="InterPro" id="IPR023214">
    <property type="entry name" value="HAD_sf"/>
</dbReference>
<name>A0A6M1T1N4_9BACT</name>
<dbReference type="Proteomes" id="UP000473278">
    <property type="component" value="Unassembled WGS sequence"/>
</dbReference>
<dbReference type="NCBIfam" id="TIGR01484">
    <property type="entry name" value="HAD-SF-IIB"/>
    <property type="match status" value="1"/>
</dbReference>
<dbReference type="GO" id="GO:0005829">
    <property type="term" value="C:cytosol"/>
    <property type="evidence" value="ECO:0007669"/>
    <property type="project" value="TreeGrafter"/>
</dbReference>
<keyword evidence="2" id="KW-1185">Reference proteome</keyword>
<dbReference type="Gene3D" id="3.40.50.1000">
    <property type="entry name" value="HAD superfamily/HAD-like"/>
    <property type="match status" value="1"/>
</dbReference>
<gene>
    <name evidence="1" type="ORF">G3570_04870</name>
</gene>
<dbReference type="Pfam" id="PF08282">
    <property type="entry name" value="Hydrolase_3"/>
    <property type="match status" value="1"/>
</dbReference>
<dbReference type="InterPro" id="IPR036412">
    <property type="entry name" value="HAD-like_sf"/>
</dbReference>
<protein>
    <submittedName>
        <fullName evidence="1">HAD family phosphatase</fullName>
    </submittedName>
</protein>
<accession>A0A6M1T1N4</accession>
<dbReference type="EMBL" id="JAALLT010000002">
    <property type="protein sequence ID" value="NGP75955.1"/>
    <property type="molecule type" value="Genomic_DNA"/>
</dbReference>
<dbReference type="GO" id="GO:0016791">
    <property type="term" value="F:phosphatase activity"/>
    <property type="evidence" value="ECO:0007669"/>
    <property type="project" value="TreeGrafter"/>
</dbReference>
<evidence type="ECO:0000313" key="2">
    <source>
        <dbReference type="Proteomes" id="UP000473278"/>
    </source>
</evidence>
<dbReference type="SUPFAM" id="SSF56784">
    <property type="entry name" value="HAD-like"/>
    <property type="match status" value="1"/>
</dbReference>
<dbReference type="RefSeq" id="WP_165139888.1">
    <property type="nucleotide sequence ID" value="NZ_JAALLT010000002.1"/>
</dbReference>
<reference evidence="1 2" key="1">
    <citation type="submission" date="2020-02" db="EMBL/GenBank/DDBJ databases">
        <title>Balneolaceae bacterium YR4-1, complete genome.</title>
        <authorList>
            <person name="Li Y."/>
            <person name="Wu S."/>
        </authorList>
    </citation>
    <scope>NUCLEOTIDE SEQUENCE [LARGE SCALE GENOMIC DNA]</scope>
    <source>
        <strain evidence="1 2">YR4-1</strain>
    </source>
</reference>
<dbReference type="PANTHER" id="PTHR10000">
    <property type="entry name" value="PHOSPHOSERINE PHOSPHATASE"/>
    <property type="match status" value="1"/>
</dbReference>
<dbReference type="GO" id="GO:0000287">
    <property type="term" value="F:magnesium ion binding"/>
    <property type="evidence" value="ECO:0007669"/>
    <property type="project" value="TreeGrafter"/>
</dbReference>
<dbReference type="Gene3D" id="3.90.1070.10">
    <property type="match status" value="1"/>
</dbReference>
<evidence type="ECO:0000313" key="1">
    <source>
        <dbReference type="EMBL" id="NGP75955.1"/>
    </source>
</evidence>
<dbReference type="AlphaFoldDB" id="A0A6M1T1N4"/>
<sequence>MIKLFITDLDGCLTKPFHTPDWQHISEIREINRRSREEEMVPPISICSGRPLPYVEAVAQWLDIRLPVVFENAGLYELSNYNIQVGPVFDEQAKEEVEDLKAWLRSDIIPRYEGMELEFFKLMDAGLIHVDKEVIDDAYPRIIDHISDAFERFEAHKTDISINIILKENNKRDGIQMLCDSLGIKPSEVAYIGDSSGDIPGLQLVGHPFAPKNAIAPVKEVAEEVEFEVTEAVVEVYKRIIDYNKSCSKSL</sequence>
<dbReference type="PANTHER" id="PTHR10000:SF8">
    <property type="entry name" value="HAD SUPERFAMILY HYDROLASE-LIKE, TYPE 3"/>
    <property type="match status" value="1"/>
</dbReference>